<feature type="transmembrane region" description="Helical" evidence="7">
    <location>
        <begin position="90"/>
        <end position="115"/>
    </location>
</feature>
<dbReference type="SUPFAM" id="SSF81321">
    <property type="entry name" value="Family A G protein-coupled receptor-like"/>
    <property type="match status" value="1"/>
</dbReference>
<evidence type="ECO:0000256" key="2">
    <source>
        <dbReference type="ARBA" id="ARBA00022475"/>
    </source>
</evidence>
<gene>
    <name evidence="9" type="ORF">PIBRA_LOCUS7595</name>
</gene>
<dbReference type="GO" id="GO:0042277">
    <property type="term" value="F:peptide binding"/>
    <property type="evidence" value="ECO:0007669"/>
    <property type="project" value="TreeGrafter"/>
</dbReference>
<dbReference type="CDD" id="cd00637">
    <property type="entry name" value="7tm_classA_rhodopsin-like"/>
    <property type="match status" value="1"/>
</dbReference>
<sequence>MLEYGSATPLFSPLVLVIFIACVAGAAALLQCALAAALIKRTRNGLYCLILQLIVADFVLLSASIGPEIWTTNAKTWDFGKSTCVTFRGLGVFASTASLYLVVTIALHTLATINLEEKVTAQNKRSTIIDDESRSSRHSLVANSDTSTPTRSMNVDYRLSTNTKVPIIHPSLFIWFLSVSLCIPEFALSTTVPLDHDIIVCGLVDSGHRFNIYSMLAIFNFFIPTFIMSIAGILVSSISVIQCKYRNTKPSKMTQHLI</sequence>
<proteinExistence type="predicted"/>
<dbReference type="PANTHER" id="PTHR24241:SF76">
    <property type="entry name" value="NEUROPEPTIDE SIFAMIDE RECEPTOR"/>
    <property type="match status" value="1"/>
</dbReference>
<accession>A0A9P0TG17</accession>
<evidence type="ECO:0000256" key="3">
    <source>
        <dbReference type="ARBA" id="ARBA00022692"/>
    </source>
</evidence>
<name>A0A9P0TG17_PIEBR</name>
<comment type="subcellular location">
    <subcellularLocation>
        <location evidence="1">Cell membrane</location>
        <topology evidence="1">Multi-pass membrane protein</topology>
    </subcellularLocation>
</comment>
<evidence type="ECO:0000256" key="6">
    <source>
        <dbReference type="ARBA" id="ARBA00023170"/>
    </source>
</evidence>
<keyword evidence="2" id="KW-1003">Cell membrane</keyword>
<feature type="transmembrane region" description="Helical" evidence="7">
    <location>
        <begin position="212"/>
        <end position="241"/>
    </location>
</feature>
<keyword evidence="5 7" id="KW-0472">Membrane</keyword>
<evidence type="ECO:0000256" key="7">
    <source>
        <dbReference type="SAM" id="Phobius"/>
    </source>
</evidence>
<protein>
    <recommendedName>
        <fullName evidence="8">G-protein coupled receptors family 1 profile domain-containing protein</fullName>
    </recommendedName>
</protein>
<dbReference type="PANTHER" id="PTHR24241">
    <property type="entry name" value="NEUROPEPTIDE RECEPTOR-RELATED G-PROTEIN COUPLED RECEPTOR"/>
    <property type="match status" value="1"/>
</dbReference>
<dbReference type="EMBL" id="CALOZG010000013">
    <property type="protein sequence ID" value="CAH4031015.1"/>
    <property type="molecule type" value="Genomic_DNA"/>
</dbReference>
<evidence type="ECO:0000256" key="4">
    <source>
        <dbReference type="ARBA" id="ARBA00022989"/>
    </source>
</evidence>
<dbReference type="InterPro" id="IPR017452">
    <property type="entry name" value="GPCR_Rhodpsn_7TM"/>
</dbReference>
<reference evidence="9" key="1">
    <citation type="submission" date="2022-05" db="EMBL/GenBank/DDBJ databases">
        <authorList>
            <person name="Okamura Y."/>
        </authorList>
    </citation>
    <scope>NUCLEOTIDE SEQUENCE</scope>
</reference>
<keyword evidence="4 7" id="KW-1133">Transmembrane helix</keyword>
<evidence type="ECO:0000256" key="1">
    <source>
        <dbReference type="ARBA" id="ARBA00004651"/>
    </source>
</evidence>
<feature type="domain" description="G-protein coupled receptors family 1 profile" evidence="8">
    <location>
        <begin position="25"/>
        <end position="258"/>
    </location>
</feature>
<organism evidence="9 10">
    <name type="scientific">Pieris brassicae</name>
    <name type="common">White butterfly</name>
    <name type="synonym">Large white butterfly</name>
    <dbReference type="NCBI Taxonomy" id="7116"/>
    <lineage>
        <taxon>Eukaryota</taxon>
        <taxon>Metazoa</taxon>
        <taxon>Ecdysozoa</taxon>
        <taxon>Arthropoda</taxon>
        <taxon>Hexapoda</taxon>
        <taxon>Insecta</taxon>
        <taxon>Pterygota</taxon>
        <taxon>Neoptera</taxon>
        <taxon>Endopterygota</taxon>
        <taxon>Lepidoptera</taxon>
        <taxon>Glossata</taxon>
        <taxon>Ditrysia</taxon>
        <taxon>Papilionoidea</taxon>
        <taxon>Pieridae</taxon>
        <taxon>Pierinae</taxon>
        <taxon>Pieris</taxon>
    </lineage>
</organism>
<evidence type="ECO:0000313" key="10">
    <source>
        <dbReference type="Proteomes" id="UP001152562"/>
    </source>
</evidence>
<comment type="caution">
    <text evidence="9">The sequence shown here is derived from an EMBL/GenBank/DDBJ whole genome shotgun (WGS) entry which is preliminary data.</text>
</comment>
<evidence type="ECO:0000256" key="5">
    <source>
        <dbReference type="ARBA" id="ARBA00023136"/>
    </source>
</evidence>
<keyword evidence="6" id="KW-0675">Receptor</keyword>
<dbReference type="GO" id="GO:0004930">
    <property type="term" value="F:G protein-coupled receptor activity"/>
    <property type="evidence" value="ECO:0007669"/>
    <property type="project" value="TreeGrafter"/>
</dbReference>
<evidence type="ECO:0000259" key="8">
    <source>
        <dbReference type="PROSITE" id="PS50262"/>
    </source>
</evidence>
<dbReference type="GO" id="GO:0032870">
    <property type="term" value="P:cellular response to hormone stimulus"/>
    <property type="evidence" value="ECO:0007669"/>
    <property type="project" value="TreeGrafter"/>
</dbReference>
<dbReference type="Gene3D" id="1.20.1070.10">
    <property type="entry name" value="Rhodopsin 7-helix transmembrane proteins"/>
    <property type="match status" value="1"/>
</dbReference>
<dbReference type="AlphaFoldDB" id="A0A9P0TG17"/>
<keyword evidence="10" id="KW-1185">Reference proteome</keyword>
<evidence type="ECO:0000313" key="9">
    <source>
        <dbReference type="EMBL" id="CAH4031015.1"/>
    </source>
</evidence>
<feature type="transmembrane region" description="Helical" evidence="7">
    <location>
        <begin position="46"/>
        <end position="70"/>
    </location>
</feature>
<feature type="transmembrane region" description="Helical" evidence="7">
    <location>
        <begin position="172"/>
        <end position="192"/>
    </location>
</feature>
<keyword evidence="3 7" id="KW-0812">Transmembrane</keyword>
<dbReference type="GO" id="GO:0005886">
    <property type="term" value="C:plasma membrane"/>
    <property type="evidence" value="ECO:0007669"/>
    <property type="project" value="UniProtKB-SubCell"/>
</dbReference>
<dbReference type="PROSITE" id="PS50262">
    <property type="entry name" value="G_PROTEIN_RECEP_F1_2"/>
    <property type="match status" value="1"/>
</dbReference>
<feature type="transmembrane region" description="Helical" evidence="7">
    <location>
        <begin position="14"/>
        <end position="39"/>
    </location>
</feature>
<dbReference type="Proteomes" id="UP001152562">
    <property type="component" value="Unassembled WGS sequence"/>
</dbReference>